<dbReference type="GO" id="GO:0005886">
    <property type="term" value="C:plasma membrane"/>
    <property type="evidence" value="ECO:0007669"/>
    <property type="project" value="TreeGrafter"/>
</dbReference>
<dbReference type="Gene3D" id="1.20.1250.20">
    <property type="entry name" value="MFS general substrate transporter like domains"/>
    <property type="match status" value="1"/>
</dbReference>
<keyword evidence="2" id="KW-0813">Transport</keyword>
<dbReference type="HOGENOM" id="CLU_000960_25_1_1"/>
<feature type="transmembrane region" description="Helical" evidence="7">
    <location>
        <begin position="142"/>
        <end position="159"/>
    </location>
</feature>
<keyword evidence="4 7" id="KW-1133">Transmembrane helix</keyword>
<dbReference type="AlphaFoldDB" id="A0A086TG95"/>
<dbReference type="InterPro" id="IPR036259">
    <property type="entry name" value="MFS_trans_sf"/>
</dbReference>
<keyword evidence="5 7" id="KW-0472">Membrane</keyword>
<dbReference type="SUPFAM" id="SSF103473">
    <property type="entry name" value="MFS general substrate transporter"/>
    <property type="match status" value="1"/>
</dbReference>
<feature type="transmembrane region" description="Helical" evidence="7">
    <location>
        <begin position="51"/>
        <end position="73"/>
    </location>
</feature>
<keyword evidence="10" id="KW-1185">Reference proteome</keyword>
<evidence type="ECO:0000256" key="1">
    <source>
        <dbReference type="ARBA" id="ARBA00004141"/>
    </source>
</evidence>
<dbReference type="Pfam" id="PF06609">
    <property type="entry name" value="TRI12"/>
    <property type="match status" value="1"/>
</dbReference>
<feature type="transmembrane region" description="Helical" evidence="7">
    <location>
        <begin position="210"/>
        <end position="234"/>
    </location>
</feature>
<gene>
    <name evidence="9" type="ORF">ACRE_006530</name>
</gene>
<feature type="transmembrane region" description="Helical" evidence="7">
    <location>
        <begin position="326"/>
        <end position="346"/>
    </location>
</feature>
<feature type="transmembrane region" description="Helical" evidence="7">
    <location>
        <begin position="417"/>
        <end position="437"/>
    </location>
</feature>
<dbReference type="InterPro" id="IPR010573">
    <property type="entry name" value="MFS_Str1/Tri12-like"/>
</dbReference>
<sequence length="592" mass="63657">MTSGDARCGESSDETKSVLVVDDDGGQRQGTSSHGSTSSEASKPLLSVRTLLAVLAVCFIYFAQLVSLVGAGAQGQTIAGHFHDTQRVSWFSAPITILTVVLGPIVSQAADYWGRKPFLVLLTLLGAVGSVIVARATSMGMAIAGFCVIGTSFGVQPLLHTVTSEVLPRRWRAHGQAANMVSNGLGSITGLLVGGALNRTGDPFGNGFRYYFYMGTGWYLLAAILCAAAYNPPATDRQREFRGRPRSTRERLRKLDWVGYFLLAAGLVLFCVGLSWSQAPYPWSDPHVSATFAVGLTLALALVVYETWFKKDGMFHHGLFTSNRNFPIVLFCVFAEGVAFFAANTYYAFQVSVLYEKDALLVGTRYSIMLISSMLGATLTGVYCAITRKVRWVTVLAFAIFVAFFICMATTDRHTNTPVWGYPVLLGFALGMTLTSLITVGQLSTPPDLIAVASGLIISVRSLGGSIGIAIYNALFQDQMKHLSESIAQAVRGAGLNIHEGSIPDLVASLRGYDSADALGGTIPGVTAEVIKEGRISLQETHVLAFRHIWIAGGCFVALATIVSAFLFDPEREFNMDVDASVEKGKSRSNEE</sequence>
<dbReference type="PROSITE" id="PS50850">
    <property type="entry name" value="MFS"/>
    <property type="match status" value="1"/>
</dbReference>
<feature type="transmembrane region" description="Helical" evidence="7">
    <location>
        <begin position="255"/>
        <end position="276"/>
    </location>
</feature>
<evidence type="ECO:0000256" key="7">
    <source>
        <dbReference type="SAM" id="Phobius"/>
    </source>
</evidence>
<feature type="domain" description="Major facilitator superfamily (MFS) profile" evidence="8">
    <location>
        <begin position="51"/>
        <end position="572"/>
    </location>
</feature>
<feature type="transmembrane region" description="Helical" evidence="7">
    <location>
        <begin position="88"/>
        <end position="106"/>
    </location>
</feature>
<dbReference type="GO" id="GO:0022857">
    <property type="term" value="F:transmembrane transporter activity"/>
    <property type="evidence" value="ECO:0007669"/>
    <property type="project" value="InterPro"/>
</dbReference>
<dbReference type="PROSITE" id="PS00216">
    <property type="entry name" value="SUGAR_TRANSPORT_1"/>
    <property type="match status" value="1"/>
</dbReference>
<organism evidence="9 10">
    <name type="scientific">Hapsidospora chrysogenum (strain ATCC 11550 / CBS 779.69 / DSM 880 / IAM 14645 / JCM 23072 / IMI 49137)</name>
    <name type="common">Acremonium chrysogenum</name>
    <dbReference type="NCBI Taxonomy" id="857340"/>
    <lineage>
        <taxon>Eukaryota</taxon>
        <taxon>Fungi</taxon>
        <taxon>Dikarya</taxon>
        <taxon>Ascomycota</taxon>
        <taxon>Pezizomycotina</taxon>
        <taxon>Sordariomycetes</taxon>
        <taxon>Hypocreomycetidae</taxon>
        <taxon>Hypocreales</taxon>
        <taxon>Bionectriaceae</taxon>
        <taxon>Hapsidospora</taxon>
    </lineage>
</organism>
<comment type="subcellular location">
    <subcellularLocation>
        <location evidence="1">Membrane</location>
        <topology evidence="1">Multi-pass membrane protein</topology>
    </subcellularLocation>
</comment>
<dbReference type="Proteomes" id="UP000029964">
    <property type="component" value="Unassembled WGS sequence"/>
</dbReference>
<dbReference type="EMBL" id="JPKY01000003">
    <property type="protein sequence ID" value="KFH48377.1"/>
    <property type="molecule type" value="Genomic_DNA"/>
</dbReference>
<evidence type="ECO:0000256" key="4">
    <source>
        <dbReference type="ARBA" id="ARBA00022989"/>
    </source>
</evidence>
<dbReference type="InterPro" id="IPR005829">
    <property type="entry name" value="Sugar_transporter_CS"/>
</dbReference>
<feature type="transmembrane region" description="Helical" evidence="7">
    <location>
        <begin position="288"/>
        <end position="305"/>
    </location>
</feature>
<protein>
    <submittedName>
        <fullName evidence="9">Putative MFS-type transporter-like protein</fullName>
    </submittedName>
</protein>
<evidence type="ECO:0000313" key="9">
    <source>
        <dbReference type="EMBL" id="KFH48377.1"/>
    </source>
</evidence>
<dbReference type="PANTHER" id="PTHR23501:SF195">
    <property type="entry name" value="PEP5"/>
    <property type="match status" value="1"/>
</dbReference>
<feature type="transmembrane region" description="Helical" evidence="7">
    <location>
        <begin position="549"/>
        <end position="568"/>
    </location>
</feature>
<evidence type="ECO:0000256" key="3">
    <source>
        <dbReference type="ARBA" id="ARBA00022692"/>
    </source>
</evidence>
<comment type="caution">
    <text evidence="9">The sequence shown here is derived from an EMBL/GenBank/DDBJ whole genome shotgun (WGS) entry which is preliminary data.</text>
</comment>
<evidence type="ECO:0000256" key="6">
    <source>
        <dbReference type="SAM" id="MobiDB-lite"/>
    </source>
</evidence>
<proteinExistence type="predicted"/>
<feature type="compositionally biased region" description="Basic and acidic residues" evidence="6">
    <location>
        <begin position="7"/>
        <end position="16"/>
    </location>
</feature>
<accession>A0A086TG95</accession>
<dbReference type="OrthoDB" id="2587356at2759"/>
<feature type="compositionally biased region" description="Low complexity" evidence="6">
    <location>
        <begin position="29"/>
        <end position="39"/>
    </location>
</feature>
<name>A0A086TG95_HAPC1</name>
<evidence type="ECO:0000256" key="2">
    <source>
        <dbReference type="ARBA" id="ARBA00022448"/>
    </source>
</evidence>
<evidence type="ECO:0000259" key="8">
    <source>
        <dbReference type="PROSITE" id="PS50850"/>
    </source>
</evidence>
<feature type="transmembrane region" description="Helical" evidence="7">
    <location>
        <begin position="180"/>
        <end position="198"/>
    </location>
</feature>
<evidence type="ECO:0000256" key="5">
    <source>
        <dbReference type="ARBA" id="ARBA00023136"/>
    </source>
</evidence>
<evidence type="ECO:0000313" key="10">
    <source>
        <dbReference type="Proteomes" id="UP000029964"/>
    </source>
</evidence>
<feature type="transmembrane region" description="Helical" evidence="7">
    <location>
        <begin position="118"/>
        <end position="136"/>
    </location>
</feature>
<dbReference type="InterPro" id="IPR020846">
    <property type="entry name" value="MFS_dom"/>
</dbReference>
<keyword evidence="3 7" id="KW-0812">Transmembrane</keyword>
<reference evidence="10" key="1">
    <citation type="journal article" date="2014" name="Genome Announc.">
        <title>Genome sequence and annotation of Acremonium chrysogenum, producer of the beta-lactam antibiotic cephalosporin C.</title>
        <authorList>
            <person name="Terfehr D."/>
            <person name="Dahlmann T.A."/>
            <person name="Specht T."/>
            <person name="Zadra I."/>
            <person name="Kuernsteiner H."/>
            <person name="Kueck U."/>
        </authorList>
    </citation>
    <scope>NUCLEOTIDE SEQUENCE [LARGE SCALE GENOMIC DNA]</scope>
    <source>
        <strain evidence="10">ATCC 11550 / CBS 779.69 / DSM 880 / IAM 14645 / JCM 23072 / IMI 49137</strain>
    </source>
</reference>
<feature type="transmembrane region" description="Helical" evidence="7">
    <location>
        <begin position="366"/>
        <end position="386"/>
    </location>
</feature>
<feature type="transmembrane region" description="Helical" evidence="7">
    <location>
        <begin position="449"/>
        <end position="475"/>
    </location>
</feature>
<feature type="region of interest" description="Disordered" evidence="6">
    <location>
        <begin position="1"/>
        <end position="40"/>
    </location>
</feature>
<dbReference type="PANTHER" id="PTHR23501">
    <property type="entry name" value="MAJOR FACILITATOR SUPERFAMILY"/>
    <property type="match status" value="1"/>
</dbReference>
<feature type="transmembrane region" description="Helical" evidence="7">
    <location>
        <begin position="393"/>
        <end position="411"/>
    </location>
</feature>